<evidence type="ECO:0000256" key="4">
    <source>
        <dbReference type="PIRSR" id="PIRSR600246-1"/>
    </source>
</evidence>
<dbReference type="PANTHER" id="PTHR10188:SF6">
    <property type="entry name" value="N(4)-(BETA-N-ACETYLGLUCOSAMINYL)-L-ASPARAGINASE"/>
    <property type="match status" value="1"/>
</dbReference>
<protein>
    <submittedName>
        <fullName evidence="7">L-asparaginase, putative</fullName>
    </submittedName>
</protein>
<keyword evidence="1" id="KW-0645">Protease</keyword>
<reference evidence="7 8" key="1">
    <citation type="journal article" date="2008" name="Proc. Natl. Acad. Sci. U.S.A.">
        <title>Niche adaptation and genome expansion in the chlorophyll d-producing cyanobacterium Acaryochloris marina.</title>
        <authorList>
            <person name="Swingley W.D."/>
            <person name="Chen M."/>
            <person name="Cheung P.C."/>
            <person name="Conrad A.L."/>
            <person name="Dejesa L.C."/>
            <person name="Hao J."/>
            <person name="Honchak B.M."/>
            <person name="Karbach L.E."/>
            <person name="Kurdoglu A."/>
            <person name="Lahiri S."/>
            <person name="Mastrian S.D."/>
            <person name="Miyashita H."/>
            <person name="Page L."/>
            <person name="Ramakrishna P."/>
            <person name="Satoh S."/>
            <person name="Sattley W.M."/>
            <person name="Shimada Y."/>
            <person name="Taylor H.L."/>
            <person name="Tomo T."/>
            <person name="Tsuchiya T."/>
            <person name="Wang Z.T."/>
            <person name="Raymond J."/>
            <person name="Mimuro M."/>
            <person name="Blankenship R.E."/>
            <person name="Touchman J.W."/>
        </authorList>
    </citation>
    <scope>NUCLEOTIDE SEQUENCE [LARGE SCALE GENOMIC DNA]</scope>
    <source>
        <strain evidence="8">MBIC 11017</strain>
    </source>
</reference>
<evidence type="ECO:0000256" key="2">
    <source>
        <dbReference type="ARBA" id="ARBA00022801"/>
    </source>
</evidence>
<evidence type="ECO:0000256" key="6">
    <source>
        <dbReference type="PIRSR" id="PIRSR600246-3"/>
    </source>
</evidence>
<gene>
    <name evidence="7" type="ordered locus">AM1_1092</name>
</gene>
<sequence>MSSTYSLMIHGGAGALQHIQAEGSEEDFAQSINGILEQGRQKLQQGELALNVVEHCVSLLEDDPLYNAGRGSVLNEYGEVEMDAAIMNGQDLAAGAITGIKNIKNPISLARLVLKKSEHVMLVGHGAMEFAELWGVECLPDEYFVIEARVKQFQEAKKAGKMVLDHEDIEQEPQRKFGTVGATAFDLEGNLAAATSTGGIVNKRWGRVGDSPIIGAGVFADNETCAVSATGYGEQFMRTVLAKTISDHILFQSLTAAQAAEAGMAYLVSKVKGLGGVIVIDAEGRCGAGHSTSGMIYGWIEHGGDSHFQLT</sequence>
<evidence type="ECO:0000256" key="3">
    <source>
        <dbReference type="ARBA" id="ARBA00022813"/>
    </source>
</evidence>
<dbReference type="PANTHER" id="PTHR10188">
    <property type="entry name" value="L-ASPARAGINASE"/>
    <property type="match status" value="1"/>
</dbReference>
<dbReference type="HOGENOM" id="CLU_021603_1_0_3"/>
<dbReference type="GO" id="GO:0016811">
    <property type="term" value="F:hydrolase activity, acting on carbon-nitrogen (but not peptide) bonds, in linear amides"/>
    <property type="evidence" value="ECO:0007669"/>
    <property type="project" value="UniProtKB-ARBA"/>
</dbReference>
<evidence type="ECO:0000313" key="7">
    <source>
        <dbReference type="EMBL" id="ABW26130.1"/>
    </source>
</evidence>
<dbReference type="GO" id="GO:0006508">
    <property type="term" value="P:proteolysis"/>
    <property type="evidence" value="ECO:0007669"/>
    <property type="project" value="UniProtKB-KW"/>
</dbReference>
<dbReference type="EMBL" id="CP000828">
    <property type="protein sequence ID" value="ABW26130.1"/>
    <property type="molecule type" value="Genomic_DNA"/>
</dbReference>
<keyword evidence="2" id="KW-0378">Hydrolase</keyword>
<feature type="active site" description="Nucleophile" evidence="4">
    <location>
        <position position="179"/>
    </location>
</feature>
<keyword evidence="8" id="KW-1185">Reference proteome</keyword>
<dbReference type="SUPFAM" id="SSF56235">
    <property type="entry name" value="N-terminal nucleophile aminohydrolases (Ntn hydrolases)"/>
    <property type="match status" value="1"/>
</dbReference>
<evidence type="ECO:0000313" key="8">
    <source>
        <dbReference type="Proteomes" id="UP000000268"/>
    </source>
</evidence>
<dbReference type="InterPro" id="IPR029055">
    <property type="entry name" value="Ntn_hydrolases_N"/>
</dbReference>
<name>B0C1W4_ACAM1</name>
<keyword evidence="3" id="KW-0068">Autocatalytic cleavage</keyword>
<organism evidence="7 8">
    <name type="scientific">Acaryochloris marina (strain MBIC 11017)</name>
    <dbReference type="NCBI Taxonomy" id="329726"/>
    <lineage>
        <taxon>Bacteria</taxon>
        <taxon>Bacillati</taxon>
        <taxon>Cyanobacteriota</taxon>
        <taxon>Cyanophyceae</taxon>
        <taxon>Acaryochloridales</taxon>
        <taxon>Acaryochloridaceae</taxon>
        <taxon>Acaryochloris</taxon>
    </lineage>
</organism>
<dbReference type="Pfam" id="PF01112">
    <property type="entry name" value="Asparaginase_2"/>
    <property type="match status" value="1"/>
</dbReference>
<dbReference type="eggNOG" id="COG1446">
    <property type="taxonomic scope" value="Bacteria"/>
</dbReference>
<proteinExistence type="predicted"/>
<feature type="binding site" evidence="5">
    <location>
        <begin position="230"/>
        <end position="233"/>
    </location>
    <ligand>
        <name>substrate</name>
    </ligand>
</feature>
<evidence type="ECO:0000256" key="1">
    <source>
        <dbReference type="ARBA" id="ARBA00022670"/>
    </source>
</evidence>
<dbReference type="InterPro" id="IPR000246">
    <property type="entry name" value="Peptidase_T2"/>
</dbReference>
<dbReference type="CDD" id="cd04512">
    <property type="entry name" value="Ntn_Asparaginase_2_like"/>
    <property type="match status" value="1"/>
</dbReference>
<feature type="binding site" evidence="5">
    <location>
        <begin position="207"/>
        <end position="210"/>
    </location>
    <ligand>
        <name>substrate</name>
    </ligand>
</feature>
<feature type="site" description="Cleavage; by autolysis" evidence="6">
    <location>
        <begin position="178"/>
        <end position="179"/>
    </location>
</feature>
<dbReference type="RefSeq" id="WP_012161684.1">
    <property type="nucleotide sequence ID" value="NC_009925.1"/>
</dbReference>
<accession>B0C1W4</accession>
<dbReference type="AlphaFoldDB" id="B0C1W4"/>
<dbReference type="Proteomes" id="UP000000268">
    <property type="component" value="Chromosome"/>
</dbReference>
<dbReference type="FunFam" id="3.60.20.30:FF:000001">
    <property type="entry name" value="Isoaspartyl peptidase/L-asparaginase"/>
    <property type="match status" value="1"/>
</dbReference>
<dbReference type="STRING" id="329726.AM1_1092"/>
<dbReference type="KEGG" id="amr:AM1_1092"/>
<dbReference type="GO" id="GO:0008233">
    <property type="term" value="F:peptidase activity"/>
    <property type="evidence" value="ECO:0007669"/>
    <property type="project" value="UniProtKB-KW"/>
</dbReference>
<evidence type="ECO:0000256" key="5">
    <source>
        <dbReference type="PIRSR" id="PIRSR600246-2"/>
    </source>
</evidence>
<dbReference type="Gene3D" id="3.60.20.30">
    <property type="entry name" value="(Glycosyl)asparaginase"/>
    <property type="match status" value="1"/>
</dbReference>